<evidence type="ECO:0000313" key="7">
    <source>
        <dbReference type="Proteomes" id="UP001516464"/>
    </source>
</evidence>
<comment type="similarity">
    <text evidence="1">Belongs to the PI3/PI4-kinase family. Type III PI4K subfamily.</text>
</comment>
<dbReference type="InterPro" id="IPR011009">
    <property type="entry name" value="Kinase-like_dom_sf"/>
</dbReference>
<evidence type="ECO:0000256" key="1">
    <source>
        <dbReference type="ARBA" id="ARBA00006209"/>
    </source>
</evidence>
<dbReference type="InterPro" id="IPR042236">
    <property type="entry name" value="PI3K_accessory_sf"/>
</dbReference>
<keyword evidence="7" id="KW-1185">Reference proteome</keyword>
<dbReference type="Proteomes" id="UP001516464">
    <property type="component" value="Unassembled WGS sequence"/>
</dbReference>
<evidence type="ECO:0000256" key="3">
    <source>
        <dbReference type="ARBA" id="ARBA00022679"/>
    </source>
</evidence>
<dbReference type="InterPro" id="IPR015433">
    <property type="entry name" value="PI3/4_kinase"/>
</dbReference>
<keyword evidence="3" id="KW-0808">Transferase</keyword>
<dbReference type="InterPro" id="IPR000403">
    <property type="entry name" value="PI3/4_kinase_cat_dom"/>
</dbReference>
<gene>
    <name evidence="6" type="primary">STT4</name>
    <name evidence="6" type="ORF">TCON_0663</name>
</gene>
<feature type="domain" description="PI3K/PI4K catalytic" evidence="5">
    <location>
        <begin position="1135"/>
        <end position="1404"/>
    </location>
</feature>
<dbReference type="PROSITE" id="PS50290">
    <property type="entry name" value="PI3_4_KINASE_3"/>
    <property type="match status" value="1"/>
</dbReference>
<dbReference type="Gene3D" id="1.25.40.70">
    <property type="entry name" value="Phosphatidylinositol 3-kinase, accessory domain (PIK)"/>
    <property type="match status" value="1"/>
</dbReference>
<comment type="caution">
    <text evidence="6">The sequence shown here is derived from an EMBL/GenBank/DDBJ whole genome shotgun (WGS) entry which is preliminary data.</text>
</comment>
<dbReference type="InterPro" id="IPR016024">
    <property type="entry name" value="ARM-type_fold"/>
</dbReference>
<proteinExistence type="inferred from homology"/>
<dbReference type="PANTHER" id="PTHR10048">
    <property type="entry name" value="PHOSPHATIDYLINOSITOL KINASE"/>
    <property type="match status" value="1"/>
</dbReference>
<dbReference type="Gene3D" id="1.10.1070.11">
    <property type="entry name" value="Phosphatidylinositol 3-/4-kinase, catalytic domain"/>
    <property type="match status" value="1"/>
</dbReference>
<dbReference type="InterPro" id="IPR018936">
    <property type="entry name" value="PI3/4_kinase_CS"/>
</dbReference>
<evidence type="ECO:0000313" key="6">
    <source>
        <dbReference type="EMBL" id="KAF7684141.1"/>
    </source>
</evidence>
<name>A0ABQ7I106_9MICR</name>
<dbReference type="SUPFAM" id="SSF48371">
    <property type="entry name" value="ARM repeat"/>
    <property type="match status" value="1"/>
</dbReference>
<dbReference type="Pfam" id="PF00454">
    <property type="entry name" value="PI3_PI4_kinase"/>
    <property type="match status" value="1"/>
</dbReference>
<dbReference type="PANTHER" id="PTHR10048:SF15">
    <property type="entry name" value="PHOSPHATIDYLINOSITOL 4-KINASE ALPHA"/>
    <property type="match status" value="1"/>
</dbReference>
<evidence type="ECO:0000259" key="5">
    <source>
        <dbReference type="PROSITE" id="PS50290"/>
    </source>
</evidence>
<dbReference type="SMART" id="SM00146">
    <property type="entry name" value="PI3Kc"/>
    <property type="match status" value="1"/>
</dbReference>
<keyword evidence="4" id="KW-0418">Kinase</keyword>
<evidence type="ECO:0000256" key="2">
    <source>
        <dbReference type="ARBA" id="ARBA00012169"/>
    </source>
</evidence>
<dbReference type="EC" id="2.7.1.67" evidence="2"/>
<dbReference type="SUPFAM" id="SSF56112">
    <property type="entry name" value="Protein kinase-like (PK-like)"/>
    <property type="match status" value="1"/>
</dbReference>
<dbReference type="PROSITE" id="PS00915">
    <property type="entry name" value="PI3_4_KINASE_1"/>
    <property type="match status" value="1"/>
</dbReference>
<evidence type="ECO:0000256" key="4">
    <source>
        <dbReference type="ARBA" id="ARBA00022777"/>
    </source>
</evidence>
<dbReference type="CDD" id="cd05167">
    <property type="entry name" value="PI4Kc_III_alpha"/>
    <property type="match status" value="1"/>
</dbReference>
<reference evidence="6 7" key="1">
    <citation type="submission" date="2019-01" db="EMBL/GenBank/DDBJ databases">
        <title>Genomes sequencing and comparative genomics of infectious freshwater microsporidia, Cucumispora dikerogammari and Thelohania contejeani.</title>
        <authorList>
            <person name="Cormier A."/>
            <person name="Giraud I."/>
            <person name="Wattier R."/>
            <person name="Teixeira M."/>
            <person name="Grandjean F."/>
            <person name="Rigaud T."/>
            <person name="Cordaux R."/>
        </authorList>
    </citation>
    <scope>NUCLEOTIDE SEQUENCE [LARGE SCALE GENOMIC DNA]</scope>
    <source>
        <strain evidence="6">T1</strain>
        <tissue evidence="6">Spores</tissue>
    </source>
</reference>
<dbReference type="Gene3D" id="3.30.1010.10">
    <property type="entry name" value="Phosphatidylinositol 3-kinase Catalytic Subunit, Chain A, domain 4"/>
    <property type="match status" value="1"/>
</dbReference>
<sequence length="1420" mass="166738">MNLFEYKEFQESNQPFSFVFDRKIKKEDILEILSNISEPNQQECMYLYCLIRSAISTLEYDPDTYNLFYKCFMQIYAHSIKKEDKNNKGDDYDSKKSNYINEENNNLKEEIFINSARIPSDTPIQLAFKTASMDSFLSSKCHINKTFEETVIIMANDLNGINLLEVFNIIEDDILNSKLDYIIMALQFIASYIIKNPRIKNSENKQTDTINITVESDSIYSNDSIQSLRIKNNINYDIIEGIINDINSDDLFKFSILYFEETYTLIKTTHIIEDDIVTIFKNSFLVNALTTGECLNYVNEIQLSKEFMIQQENMADIQCHILYVLSIIDVNMCNNAIYFLFTTDAIIYLNEELRTSVISTAAHLITSKEGTDPCINIIRKIKNTINEQNNTNILIENILELVSKIQLSEHFSELNGYFCDIINSDRKNKRIIELYCDFLILNEVEIPVYNFFRFYESDFVNLFYMNFFRKLKKKNDGNINNNNIINDNIIVDFLKFFLEKSDVKLMPILNTLPYLPSDKSHFLTIFNLWVFILQYNAMPSLTFFCLKTPALIGIANSIFIKQSYLPDVAIKLGLSRNMRGERVAFLAILYYSEKQKLSNFNYSGILEYIQDEMTIKHFRIELPNIFYKIHENINFTPEFAKEYVTRLLIIISKESIFDSTRRIVYIILNILFSKLYYLRYVKEIHILFRSLFLLYKNDEEYLKLINNKNINTNYDINNININSTPTLLYYVSFYRNILNEISKNAPHFYNYIILCVADLSLFGREYLVLSHIDNFSKLYELTYTTIGKIEKFPLLDHNISIAPLWLIDVVFIYYYDENITKEVLNLLFNRLNINFQYRDLYILLRISNILQVGKNDCIKLLKQVIYKGLDFKTDAEIFRELAQEAREYHPFYSFYFSNVYYMVGYKEKCESFPKKDDFNIFNEHELVLINNTFRRKIISDLIPDTTPQFLGYYFDVENLSIIDAITILRRINNKQLVDKALLRIKKREDNESSNILFFIPQLIQTLRNKSVFGDVFLMLIELSKDDLVCHQLIWNLEANLYRDENRLVKDPCYDTFKKCINDLLLNMDEGQRERYNSQMRFFRSLTSISSKMLPYLRDSKEEKKRRIDEELSKVEIVEGVYLPTEPGKNVLGVLKGSGRVLQSHAKVPFMASFIVGDGNGESHITNLIFKFGDDCRQDMLALQLISMFQDIFKDANLDIFLYPYRVIATESGCGVIEVIPNAISRDQMGRERINNLHDYFEYKFGFKENMKYQQALKGFVSSLAGYSLVVYFLNIKDRHNGNIMIDDNGRMIHIDFGFMFEISPGGLNLEVPLKLTSEILDLLGGIDGPHFQRYIRLMVQGFYALRRRSKDIMFMVDSFTDSGLPCYRKGCVNNFLKRFKYGLSDEEVKSFLIALIGSSSRNMRTWINDKYQEITNNIAF</sequence>
<accession>A0ABQ7I106</accession>
<dbReference type="EMBL" id="SBIQ01000027">
    <property type="protein sequence ID" value="KAF7684141.1"/>
    <property type="molecule type" value="Genomic_DNA"/>
</dbReference>
<protein>
    <recommendedName>
        <fullName evidence="2">1-phosphatidylinositol 4-kinase</fullName>
        <ecNumber evidence="2">2.7.1.67</ecNumber>
    </recommendedName>
</protein>
<organism evidence="6 7">
    <name type="scientific">Astathelohania contejeani</name>
    <dbReference type="NCBI Taxonomy" id="164912"/>
    <lineage>
        <taxon>Eukaryota</taxon>
        <taxon>Fungi</taxon>
        <taxon>Fungi incertae sedis</taxon>
        <taxon>Microsporidia</taxon>
        <taxon>Astathelohaniidae</taxon>
        <taxon>Astathelohania</taxon>
    </lineage>
</organism>
<dbReference type="InterPro" id="IPR036940">
    <property type="entry name" value="PI3/4_kinase_cat_sf"/>
</dbReference>